<gene>
    <name evidence="3" type="ORF">DAPPUDRAFT_301829</name>
</gene>
<dbReference type="PANTHER" id="PTHR20997:SF2">
    <property type="entry name" value="EG:BACR42I17.2 PROTEIN-RELATED"/>
    <property type="match status" value="1"/>
</dbReference>
<keyword evidence="2" id="KW-0732">Signal</keyword>
<keyword evidence="1" id="KW-0472">Membrane</keyword>
<feature type="transmembrane region" description="Helical" evidence="1">
    <location>
        <begin position="278"/>
        <end position="299"/>
    </location>
</feature>
<keyword evidence="1" id="KW-1133">Transmembrane helix</keyword>
<name>E9GAH1_DAPPU</name>
<dbReference type="InParanoid" id="E9GAH1"/>
<dbReference type="PANTHER" id="PTHR20997">
    <property type="entry name" value="EG:BACR42I17.2 PROTEIN-RELATED"/>
    <property type="match status" value="1"/>
</dbReference>
<dbReference type="PhylomeDB" id="E9GAH1"/>
<evidence type="ECO:0000256" key="2">
    <source>
        <dbReference type="SAM" id="SignalP"/>
    </source>
</evidence>
<evidence type="ECO:0008006" key="5">
    <source>
        <dbReference type="Google" id="ProtNLM"/>
    </source>
</evidence>
<proteinExistence type="predicted"/>
<feature type="signal peptide" evidence="2">
    <location>
        <begin position="1"/>
        <end position="29"/>
    </location>
</feature>
<keyword evidence="4" id="KW-1185">Reference proteome</keyword>
<organism evidence="3 4">
    <name type="scientific">Daphnia pulex</name>
    <name type="common">Water flea</name>
    <dbReference type="NCBI Taxonomy" id="6669"/>
    <lineage>
        <taxon>Eukaryota</taxon>
        <taxon>Metazoa</taxon>
        <taxon>Ecdysozoa</taxon>
        <taxon>Arthropoda</taxon>
        <taxon>Crustacea</taxon>
        <taxon>Branchiopoda</taxon>
        <taxon>Diplostraca</taxon>
        <taxon>Cladocera</taxon>
        <taxon>Anomopoda</taxon>
        <taxon>Daphniidae</taxon>
        <taxon>Daphnia</taxon>
    </lineage>
</organism>
<evidence type="ECO:0000256" key="1">
    <source>
        <dbReference type="SAM" id="Phobius"/>
    </source>
</evidence>
<protein>
    <recommendedName>
        <fullName evidence="5">DUF19 domain-containing protein</fullName>
    </recommendedName>
</protein>
<dbReference type="AlphaFoldDB" id="E9GAH1"/>
<dbReference type="Pfam" id="PF07165">
    <property type="entry name" value="DUF1397"/>
    <property type="match status" value="1"/>
</dbReference>
<dbReference type="InterPro" id="IPR009832">
    <property type="entry name" value="DUF1397"/>
</dbReference>
<dbReference type="Proteomes" id="UP000000305">
    <property type="component" value="Unassembled WGS sequence"/>
</dbReference>
<accession>E9GAH1</accession>
<dbReference type="HOGENOM" id="CLU_916044_0_0_1"/>
<dbReference type="KEGG" id="dpx:DAPPUDRAFT_301829"/>
<reference evidence="3 4" key="1">
    <citation type="journal article" date="2011" name="Science">
        <title>The ecoresponsive genome of Daphnia pulex.</title>
        <authorList>
            <person name="Colbourne J.K."/>
            <person name="Pfrender M.E."/>
            <person name="Gilbert D."/>
            <person name="Thomas W.K."/>
            <person name="Tucker A."/>
            <person name="Oakley T.H."/>
            <person name="Tokishita S."/>
            <person name="Aerts A."/>
            <person name="Arnold G.J."/>
            <person name="Basu M.K."/>
            <person name="Bauer D.J."/>
            <person name="Caceres C.E."/>
            <person name="Carmel L."/>
            <person name="Casola C."/>
            <person name="Choi J.H."/>
            <person name="Detter J.C."/>
            <person name="Dong Q."/>
            <person name="Dusheyko S."/>
            <person name="Eads B.D."/>
            <person name="Frohlich T."/>
            <person name="Geiler-Samerotte K.A."/>
            <person name="Gerlach D."/>
            <person name="Hatcher P."/>
            <person name="Jogdeo S."/>
            <person name="Krijgsveld J."/>
            <person name="Kriventseva E.V."/>
            <person name="Kultz D."/>
            <person name="Laforsch C."/>
            <person name="Lindquist E."/>
            <person name="Lopez J."/>
            <person name="Manak J.R."/>
            <person name="Muller J."/>
            <person name="Pangilinan J."/>
            <person name="Patwardhan R.P."/>
            <person name="Pitluck S."/>
            <person name="Pritham E.J."/>
            <person name="Rechtsteiner A."/>
            <person name="Rho M."/>
            <person name="Rogozin I.B."/>
            <person name="Sakarya O."/>
            <person name="Salamov A."/>
            <person name="Schaack S."/>
            <person name="Shapiro H."/>
            <person name="Shiga Y."/>
            <person name="Skalitzky C."/>
            <person name="Smith Z."/>
            <person name="Souvorov A."/>
            <person name="Sung W."/>
            <person name="Tang Z."/>
            <person name="Tsuchiya D."/>
            <person name="Tu H."/>
            <person name="Vos H."/>
            <person name="Wang M."/>
            <person name="Wolf Y.I."/>
            <person name="Yamagata H."/>
            <person name="Yamada T."/>
            <person name="Ye Y."/>
            <person name="Shaw J.R."/>
            <person name="Andrews J."/>
            <person name="Crease T.J."/>
            <person name="Tang H."/>
            <person name="Lucas S.M."/>
            <person name="Robertson H.M."/>
            <person name="Bork P."/>
            <person name="Koonin E.V."/>
            <person name="Zdobnov E.M."/>
            <person name="Grigoriev I.V."/>
            <person name="Lynch M."/>
            <person name="Boore J.L."/>
        </authorList>
    </citation>
    <scope>NUCLEOTIDE SEQUENCE [LARGE SCALE GENOMIC DNA]</scope>
</reference>
<dbReference type="EMBL" id="GL732537">
    <property type="protein sequence ID" value="EFX83240.1"/>
    <property type="molecule type" value="Genomic_DNA"/>
</dbReference>
<dbReference type="OrthoDB" id="6339831at2759"/>
<feature type="chain" id="PRO_5003240172" description="DUF19 domain-containing protein" evidence="2">
    <location>
        <begin position="30"/>
        <end position="304"/>
    </location>
</feature>
<evidence type="ECO:0000313" key="3">
    <source>
        <dbReference type="EMBL" id="EFX83240.1"/>
    </source>
</evidence>
<evidence type="ECO:0000313" key="4">
    <source>
        <dbReference type="Proteomes" id="UP000000305"/>
    </source>
</evidence>
<keyword evidence="1" id="KW-0812">Transmembrane</keyword>
<sequence length="304" mass="33057">MKSQLVNSRTSLHALLLPFLLLFTPGSNSTSKLHLDEVIGDVVEKLFGAVVQDEFSELMDNCPDAYAALKKSGDCISDRNLSYQRFIRPSPDPSDVKQLCDDLATAGQCLESVIEALKSCANGKETRSQNIRVVGASLDASLKYFCDDGGSKLNQFFKQGLPQCFIRRPGRHLAKCFPGRITGLASDRHRNNNYWGPIGEDHDFFDAHNCQLLRNHTACAVGTLQKCSPDGVTDVFQGAIDTVMDELMCVGEKTEQVQEDSKSGGGAAGVSRVIHRSYLLMPMFALVISSGSIAGAWPASSVSF</sequence>